<dbReference type="InterPro" id="IPR036961">
    <property type="entry name" value="Kinesin_motor_dom_sf"/>
</dbReference>
<keyword evidence="1" id="KW-0493">Microtubule</keyword>
<dbReference type="Proteomes" id="UP000694865">
    <property type="component" value="Unplaced"/>
</dbReference>
<keyword evidence="3" id="KW-0067">ATP-binding</keyword>
<evidence type="ECO:0000256" key="2">
    <source>
        <dbReference type="ARBA" id="ARBA00022741"/>
    </source>
</evidence>
<dbReference type="SUPFAM" id="SSF52540">
    <property type="entry name" value="P-loop containing nucleoside triphosphate hydrolases"/>
    <property type="match status" value="1"/>
</dbReference>
<comment type="caution">
    <text evidence="7">Lacks conserved residue(s) required for the propagation of feature annotation.</text>
</comment>
<accession>A0ABM0MXK4</accession>
<evidence type="ECO:0000256" key="1">
    <source>
        <dbReference type="ARBA" id="ARBA00022701"/>
    </source>
</evidence>
<gene>
    <name evidence="10" type="primary">LOC102807555</name>
</gene>
<organism evidence="9 10">
    <name type="scientific">Saccoglossus kowalevskii</name>
    <name type="common">Acorn worm</name>
    <dbReference type="NCBI Taxonomy" id="10224"/>
    <lineage>
        <taxon>Eukaryota</taxon>
        <taxon>Metazoa</taxon>
        <taxon>Hemichordata</taxon>
        <taxon>Enteropneusta</taxon>
        <taxon>Harrimaniidae</taxon>
        <taxon>Saccoglossus</taxon>
    </lineage>
</organism>
<dbReference type="InterPro" id="IPR027417">
    <property type="entry name" value="P-loop_NTPase"/>
</dbReference>
<dbReference type="PANTHER" id="PTHR37739">
    <property type="entry name" value="KINESIN-LIKE PROTEIN KIN-12D"/>
    <property type="match status" value="1"/>
</dbReference>
<dbReference type="PROSITE" id="PS50067">
    <property type="entry name" value="KINESIN_MOTOR_2"/>
    <property type="match status" value="1"/>
</dbReference>
<proteinExistence type="inferred from homology"/>
<evidence type="ECO:0000256" key="3">
    <source>
        <dbReference type="ARBA" id="ARBA00022840"/>
    </source>
</evidence>
<evidence type="ECO:0000256" key="6">
    <source>
        <dbReference type="ARBA" id="ARBA00034488"/>
    </source>
</evidence>
<feature type="domain" description="Kinesin motor" evidence="8">
    <location>
        <begin position="15"/>
        <end position="95"/>
    </location>
</feature>
<dbReference type="Pfam" id="PF00225">
    <property type="entry name" value="Kinesin"/>
    <property type="match status" value="1"/>
</dbReference>
<name>A0ABM0MXK4_SACKO</name>
<keyword evidence="2" id="KW-0547">Nucleotide-binding</keyword>
<keyword evidence="5" id="KW-0505">Motor protein</keyword>
<dbReference type="InterPro" id="IPR001752">
    <property type="entry name" value="Kinesin_motor_dom"/>
</dbReference>
<comment type="similarity">
    <text evidence="6">Belongs to the TRAFAC class myosin-kinesin ATPase superfamily. Kinesin family. KIN-12 subfamily.</text>
</comment>
<dbReference type="PANTHER" id="PTHR37739:SF8">
    <property type="entry name" value="KINESIN-LIKE PROTEIN KIN-12D"/>
    <property type="match status" value="1"/>
</dbReference>
<sequence length="95" mass="10420">MASTDSSTCTSEGDSIKVFVRVRPSDNEQENEHTKNQCLVVRPPNSIVVFSKPEPKVFTYDHVADIHTTQEGVFGAVGKKIIESCVEGYNGTIFA</sequence>
<evidence type="ECO:0000259" key="8">
    <source>
        <dbReference type="PROSITE" id="PS50067"/>
    </source>
</evidence>
<dbReference type="InterPro" id="IPR044986">
    <property type="entry name" value="KIF15/KIN-12"/>
</dbReference>
<evidence type="ECO:0000256" key="7">
    <source>
        <dbReference type="PROSITE-ProRule" id="PRU00283"/>
    </source>
</evidence>
<dbReference type="Gene3D" id="3.40.850.10">
    <property type="entry name" value="Kinesin motor domain"/>
    <property type="match status" value="1"/>
</dbReference>
<evidence type="ECO:0000313" key="10">
    <source>
        <dbReference type="RefSeq" id="XP_006824745.1"/>
    </source>
</evidence>
<keyword evidence="9" id="KW-1185">Reference proteome</keyword>
<evidence type="ECO:0000313" key="9">
    <source>
        <dbReference type="Proteomes" id="UP000694865"/>
    </source>
</evidence>
<keyword evidence="4" id="KW-0175">Coiled coil</keyword>
<evidence type="ECO:0000256" key="4">
    <source>
        <dbReference type="ARBA" id="ARBA00023054"/>
    </source>
</evidence>
<evidence type="ECO:0000256" key="5">
    <source>
        <dbReference type="ARBA" id="ARBA00023175"/>
    </source>
</evidence>
<reference evidence="10" key="1">
    <citation type="submission" date="2025-08" db="UniProtKB">
        <authorList>
            <consortium name="RefSeq"/>
        </authorList>
    </citation>
    <scope>IDENTIFICATION</scope>
    <source>
        <tissue evidence="10">Testes</tissue>
    </source>
</reference>
<protein>
    <submittedName>
        <fullName evidence="10">Kinesin-like protein KIF15-like</fullName>
    </submittedName>
</protein>
<dbReference type="RefSeq" id="XP_006824745.1">
    <property type="nucleotide sequence ID" value="XM_006824682.1"/>
</dbReference>
<dbReference type="GeneID" id="102807555"/>